<evidence type="ECO:0000256" key="3">
    <source>
        <dbReference type="ARBA" id="ARBA00023180"/>
    </source>
</evidence>
<sequence>MMAVMQGKMAFSRRGVEAGRAFRCSTVRAGACPLTKRAVLLLWSLLLPWDVAAAAMPPEHRAALPHILLVVADDFGWAEVGYHRKASGSETPEVSTPTIDRLVREGVELNRHYAHMLCTPSRSALQTGRLPVHVITELSDPCDRNGAIPRNMTGLAAQLKKAGYATHQVGKWDAGMATPHHTPHGRGYDTSLTYFGHGNWAWSETEWGGSEDHGEWPKEGLVDFWDTDRPASHLNGTGYEEDLFRHRMLSILYQHNQSRPLFLNYDSKLTHYPLQAPQAYQDRLAFIPDDHRRIYHAMVAYLDDQLANVTGTMRRLGMWENTLMIFTSDNGGFVKAPLGGCVNPNLPPSPSSDRTHGTACFNGEAGANNWPLRGGKYSMFEGGIRVNAFASGGFLPSRVRGTRLDGMLHIADWYATLCGLAGVSPTDHWAAASGLAPIDSLDMWPMLSGQNLTSPRSSILVTRDLLVHGQWKYVRGGAQMFEAAWGGETYPNASTSSDPIEAHTFDCPWQGCLFDLEHDVEERYEVSSMHPEVVGELAARMDELAKTIWTTTHEIDPMCTEVAKTKYGGFYGPWLEL</sequence>
<dbReference type="AlphaFoldDB" id="A0AB34JT08"/>
<keyword evidence="3" id="KW-0325">Glycoprotein</keyword>
<dbReference type="PANTHER" id="PTHR10342:SF274">
    <property type="entry name" value="ARYLSULFATASE B"/>
    <property type="match status" value="1"/>
</dbReference>
<accession>A0AB34JT08</accession>
<dbReference type="PANTHER" id="PTHR10342">
    <property type="entry name" value="ARYLSULFATASE"/>
    <property type="match status" value="1"/>
</dbReference>
<evidence type="ECO:0000313" key="5">
    <source>
        <dbReference type="EMBL" id="KAL1524018.1"/>
    </source>
</evidence>
<reference evidence="5 6" key="1">
    <citation type="journal article" date="2024" name="Science">
        <title>Giant polyketide synthase enzymes in the biosynthesis of giant marine polyether toxins.</title>
        <authorList>
            <person name="Fallon T.R."/>
            <person name="Shende V.V."/>
            <person name="Wierzbicki I.H."/>
            <person name="Pendleton A.L."/>
            <person name="Watervoot N.F."/>
            <person name="Auber R.P."/>
            <person name="Gonzalez D.J."/>
            <person name="Wisecaver J.H."/>
            <person name="Moore B.S."/>
        </authorList>
    </citation>
    <scope>NUCLEOTIDE SEQUENCE [LARGE SCALE GENOMIC DNA]</scope>
    <source>
        <strain evidence="5 6">12B1</strain>
    </source>
</reference>
<dbReference type="Pfam" id="PF00884">
    <property type="entry name" value="Sulfatase"/>
    <property type="match status" value="1"/>
</dbReference>
<gene>
    <name evidence="5" type="ORF">AB1Y20_018932</name>
</gene>
<organism evidence="5 6">
    <name type="scientific">Prymnesium parvum</name>
    <name type="common">Toxic golden alga</name>
    <dbReference type="NCBI Taxonomy" id="97485"/>
    <lineage>
        <taxon>Eukaryota</taxon>
        <taxon>Haptista</taxon>
        <taxon>Haptophyta</taxon>
        <taxon>Prymnesiophyceae</taxon>
        <taxon>Prymnesiales</taxon>
        <taxon>Prymnesiaceae</taxon>
        <taxon>Prymnesium</taxon>
    </lineage>
</organism>
<proteinExistence type="predicted"/>
<evidence type="ECO:0000313" key="6">
    <source>
        <dbReference type="Proteomes" id="UP001515480"/>
    </source>
</evidence>
<dbReference type="InterPro" id="IPR047115">
    <property type="entry name" value="ARSB"/>
</dbReference>
<dbReference type="Proteomes" id="UP001515480">
    <property type="component" value="Unassembled WGS sequence"/>
</dbReference>
<name>A0AB34JT08_PRYPA</name>
<comment type="caution">
    <text evidence="5">The sequence shown here is derived from an EMBL/GenBank/DDBJ whole genome shotgun (WGS) entry which is preliminary data.</text>
</comment>
<keyword evidence="1" id="KW-0479">Metal-binding</keyword>
<dbReference type="Gene3D" id="3.30.1120.10">
    <property type="match status" value="1"/>
</dbReference>
<protein>
    <recommendedName>
        <fullName evidence="4">Sulfatase N-terminal domain-containing protein</fullName>
    </recommendedName>
</protein>
<evidence type="ECO:0000256" key="1">
    <source>
        <dbReference type="ARBA" id="ARBA00022723"/>
    </source>
</evidence>
<dbReference type="GO" id="GO:0046872">
    <property type="term" value="F:metal ion binding"/>
    <property type="evidence" value="ECO:0007669"/>
    <property type="project" value="UniProtKB-KW"/>
</dbReference>
<dbReference type="SUPFAM" id="SSF53649">
    <property type="entry name" value="Alkaline phosphatase-like"/>
    <property type="match status" value="1"/>
</dbReference>
<dbReference type="Gene3D" id="3.40.720.10">
    <property type="entry name" value="Alkaline Phosphatase, subunit A"/>
    <property type="match status" value="1"/>
</dbReference>
<dbReference type="EMBL" id="JBGBPQ010000005">
    <property type="protein sequence ID" value="KAL1524018.1"/>
    <property type="molecule type" value="Genomic_DNA"/>
</dbReference>
<dbReference type="InterPro" id="IPR017850">
    <property type="entry name" value="Alkaline_phosphatase_core_sf"/>
</dbReference>
<dbReference type="GO" id="GO:0008484">
    <property type="term" value="F:sulfuric ester hydrolase activity"/>
    <property type="evidence" value="ECO:0007669"/>
    <property type="project" value="InterPro"/>
</dbReference>
<dbReference type="InterPro" id="IPR000917">
    <property type="entry name" value="Sulfatase_N"/>
</dbReference>
<evidence type="ECO:0000259" key="4">
    <source>
        <dbReference type="Pfam" id="PF00884"/>
    </source>
</evidence>
<keyword evidence="2" id="KW-0106">Calcium</keyword>
<evidence type="ECO:0000256" key="2">
    <source>
        <dbReference type="ARBA" id="ARBA00022837"/>
    </source>
</evidence>
<keyword evidence="6" id="KW-1185">Reference proteome</keyword>
<feature type="domain" description="Sulfatase N-terminal" evidence="4">
    <location>
        <begin position="65"/>
        <end position="423"/>
    </location>
</feature>
<dbReference type="CDD" id="cd16029">
    <property type="entry name" value="4-S"/>
    <property type="match status" value="1"/>
</dbReference>